<dbReference type="InterPro" id="IPR015812">
    <property type="entry name" value="Integrin_bsu"/>
</dbReference>
<evidence type="ECO:0000256" key="3">
    <source>
        <dbReference type="ARBA" id="ARBA00022536"/>
    </source>
</evidence>
<evidence type="ECO:0000259" key="13">
    <source>
        <dbReference type="SMART" id="SM00187"/>
    </source>
</evidence>
<dbReference type="GO" id="GO:0016477">
    <property type="term" value="P:cell migration"/>
    <property type="evidence" value="ECO:0007669"/>
    <property type="project" value="TreeGrafter"/>
</dbReference>
<feature type="domain" description="Integrin beta subunit VWA" evidence="13">
    <location>
        <begin position="1"/>
        <end position="200"/>
    </location>
</feature>
<dbReference type="GO" id="GO:0005178">
    <property type="term" value="F:integrin binding"/>
    <property type="evidence" value="ECO:0007669"/>
    <property type="project" value="TreeGrafter"/>
</dbReference>
<evidence type="ECO:0000256" key="12">
    <source>
        <dbReference type="RuleBase" id="RU000633"/>
    </source>
</evidence>
<keyword evidence="6" id="KW-0677">Repeat</keyword>
<comment type="similarity">
    <text evidence="2 12">Belongs to the integrin beta chain family.</text>
</comment>
<evidence type="ECO:0000313" key="14">
    <source>
        <dbReference type="EMBL" id="KAK0150398.1"/>
    </source>
</evidence>
<evidence type="ECO:0000256" key="9">
    <source>
        <dbReference type="ARBA" id="ARBA00023136"/>
    </source>
</evidence>
<organism evidence="14 15">
    <name type="scientific">Merluccius polli</name>
    <name type="common">Benguela hake</name>
    <name type="synonym">Merluccius cadenati</name>
    <dbReference type="NCBI Taxonomy" id="89951"/>
    <lineage>
        <taxon>Eukaryota</taxon>
        <taxon>Metazoa</taxon>
        <taxon>Chordata</taxon>
        <taxon>Craniata</taxon>
        <taxon>Vertebrata</taxon>
        <taxon>Euteleostomi</taxon>
        <taxon>Actinopterygii</taxon>
        <taxon>Neopterygii</taxon>
        <taxon>Teleostei</taxon>
        <taxon>Neoteleostei</taxon>
        <taxon>Acanthomorphata</taxon>
        <taxon>Zeiogadaria</taxon>
        <taxon>Gadariae</taxon>
        <taxon>Gadiformes</taxon>
        <taxon>Gadoidei</taxon>
        <taxon>Merlucciidae</taxon>
        <taxon>Merluccius</taxon>
    </lineage>
</organism>
<keyword evidence="8 12" id="KW-0401">Integrin</keyword>
<dbReference type="EMBL" id="JAOPHQ010001496">
    <property type="protein sequence ID" value="KAK0150398.1"/>
    <property type="molecule type" value="Genomic_DNA"/>
</dbReference>
<dbReference type="GO" id="GO:0033627">
    <property type="term" value="P:cell adhesion mediated by integrin"/>
    <property type="evidence" value="ECO:0007669"/>
    <property type="project" value="TreeGrafter"/>
</dbReference>
<dbReference type="GO" id="GO:0005925">
    <property type="term" value="C:focal adhesion"/>
    <property type="evidence" value="ECO:0007669"/>
    <property type="project" value="TreeGrafter"/>
</dbReference>
<evidence type="ECO:0000256" key="4">
    <source>
        <dbReference type="ARBA" id="ARBA00022692"/>
    </source>
</evidence>
<keyword evidence="5" id="KW-0732">Signal</keyword>
<dbReference type="GO" id="GO:0009986">
    <property type="term" value="C:cell surface"/>
    <property type="evidence" value="ECO:0007669"/>
    <property type="project" value="TreeGrafter"/>
</dbReference>
<evidence type="ECO:0000256" key="5">
    <source>
        <dbReference type="ARBA" id="ARBA00022729"/>
    </source>
</evidence>
<keyword evidence="12" id="KW-0130">Cell adhesion</keyword>
<name>A0AA47N0Z2_MERPO</name>
<dbReference type="GO" id="GO:0098609">
    <property type="term" value="P:cell-cell adhesion"/>
    <property type="evidence" value="ECO:0007669"/>
    <property type="project" value="TreeGrafter"/>
</dbReference>
<keyword evidence="9" id="KW-0472">Membrane</keyword>
<keyword evidence="15" id="KW-1185">Reference proteome</keyword>
<dbReference type="PANTHER" id="PTHR10082:SF36">
    <property type="entry name" value="INTEGRIN BETA-7"/>
    <property type="match status" value="1"/>
</dbReference>
<dbReference type="Proteomes" id="UP001174136">
    <property type="component" value="Unassembled WGS sequence"/>
</dbReference>
<evidence type="ECO:0000256" key="10">
    <source>
        <dbReference type="ARBA" id="ARBA00023157"/>
    </source>
</evidence>
<comment type="subcellular location">
    <subcellularLocation>
        <location evidence="12">Cell membrane</location>
        <topology evidence="12">Single-pass type I membrane protein</topology>
    </subcellularLocation>
    <subcellularLocation>
        <location evidence="1">Membrane</location>
        <topology evidence="1">Single-pass type I membrane protein</topology>
    </subcellularLocation>
</comment>
<keyword evidence="7" id="KW-1133">Transmembrane helix</keyword>
<dbReference type="GO" id="GO:0007229">
    <property type="term" value="P:integrin-mediated signaling pathway"/>
    <property type="evidence" value="ECO:0007669"/>
    <property type="project" value="UniProtKB-KW"/>
</dbReference>
<dbReference type="PANTHER" id="PTHR10082">
    <property type="entry name" value="INTEGRIN BETA SUBUNIT"/>
    <property type="match status" value="1"/>
</dbReference>
<dbReference type="AlphaFoldDB" id="A0AA47N0Z2"/>
<keyword evidence="10" id="KW-1015">Disulfide bond</keyword>
<dbReference type="GO" id="GO:0007160">
    <property type="term" value="P:cell-matrix adhesion"/>
    <property type="evidence" value="ECO:0007669"/>
    <property type="project" value="TreeGrafter"/>
</dbReference>
<evidence type="ECO:0000256" key="1">
    <source>
        <dbReference type="ARBA" id="ARBA00004479"/>
    </source>
</evidence>
<keyword evidence="3" id="KW-0245">EGF-like domain</keyword>
<dbReference type="Gene3D" id="2.60.40.1510">
    <property type="entry name" value="ntegrin, alpha v. Chain A, domain 3"/>
    <property type="match status" value="1"/>
</dbReference>
<dbReference type="Pfam" id="PF00362">
    <property type="entry name" value="Integrin_beta"/>
    <property type="match status" value="1"/>
</dbReference>
<dbReference type="SUPFAM" id="SSF53300">
    <property type="entry name" value="vWA-like"/>
    <property type="match status" value="1"/>
</dbReference>
<keyword evidence="11" id="KW-0325">Glycoprotein</keyword>
<dbReference type="Gene3D" id="3.40.50.410">
    <property type="entry name" value="von Willebrand factor, type A domain"/>
    <property type="match status" value="1"/>
</dbReference>
<dbReference type="GO" id="GO:0008305">
    <property type="term" value="C:integrin complex"/>
    <property type="evidence" value="ECO:0007669"/>
    <property type="project" value="TreeGrafter"/>
</dbReference>
<dbReference type="InterPro" id="IPR032695">
    <property type="entry name" value="Integrin_dom_sf"/>
</dbReference>
<keyword evidence="4 12" id="KW-0812">Transmembrane</keyword>
<reference evidence="14" key="1">
    <citation type="journal article" date="2023" name="Front. Mar. Sci.">
        <title>A new Merluccius polli reference genome to investigate the effects of global change in West African waters.</title>
        <authorList>
            <person name="Mateo J.L."/>
            <person name="Blanco-Fernandez C."/>
            <person name="Garcia-Vazquez E."/>
            <person name="Machado-Schiaffino G."/>
        </authorList>
    </citation>
    <scope>NUCLEOTIDE SEQUENCE</scope>
    <source>
        <strain evidence="14">C29</strain>
        <tissue evidence="14">Fin</tissue>
    </source>
</reference>
<dbReference type="SMART" id="SM00187">
    <property type="entry name" value="INB"/>
    <property type="match status" value="1"/>
</dbReference>
<sequence>MQAAVCEDVIGWKNVTKILVYTSDDTFHIAGDGRLVVSMSLTTADAISTEDYPSIGHLARVLKANNIKLVFAVTENIAEAYKRLSQMIPQSVVGVLKSDSSNVVQLITNAYNSLSSTILLEHHDAPQGLAVSYQAHCVPSQGPVPWRSSGECKDIKLNQQVDFTVQLTISECLKEATEFHLSVQGISEKLRVSVATRASATATRKCDIGFKGRRCEKQCGNTTDVGLLKVACHQDNPLSTATDAESFKGKFCECDDGNCEKRNQKLCSATTQKNGTIVPIAQHRAHGSKHNTLHVVVVYTYAKLCSSGNGKCSCGKCECFPSHKGEACDCSTSTASARRKKAPSYALATGNAFATNASATTVLPRTSARPF</sequence>
<evidence type="ECO:0000256" key="2">
    <source>
        <dbReference type="ARBA" id="ARBA00007449"/>
    </source>
</evidence>
<proteinExistence type="inferred from homology"/>
<comment type="caution">
    <text evidence="14">The sequence shown here is derived from an EMBL/GenBank/DDBJ whole genome shotgun (WGS) entry which is preliminary data.</text>
</comment>
<dbReference type="InterPro" id="IPR036465">
    <property type="entry name" value="vWFA_dom_sf"/>
</dbReference>
<dbReference type="Gene3D" id="2.10.25.10">
    <property type="entry name" value="Laminin"/>
    <property type="match status" value="1"/>
</dbReference>
<evidence type="ECO:0000256" key="7">
    <source>
        <dbReference type="ARBA" id="ARBA00022989"/>
    </source>
</evidence>
<evidence type="ECO:0000256" key="6">
    <source>
        <dbReference type="ARBA" id="ARBA00022737"/>
    </source>
</evidence>
<dbReference type="SUPFAM" id="SSF69179">
    <property type="entry name" value="Integrin domains"/>
    <property type="match status" value="1"/>
</dbReference>
<evidence type="ECO:0000313" key="15">
    <source>
        <dbReference type="Proteomes" id="UP001174136"/>
    </source>
</evidence>
<evidence type="ECO:0000256" key="8">
    <source>
        <dbReference type="ARBA" id="ARBA00023037"/>
    </source>
</evidence>
<gene>
    <name evidence="14" type="primary">Itgb7_0</name>
    <name evidence="14" type="ORF">N1851_008511</name>
</gene>
<dbReference type="InterPro" id="IPR002369">
    <property type="entry name" value="Integrin_bsu_VWA"/>
</dbReference>
<dbReference type="FunFam" id="2.10.25.10:FF:000036">
    <property type="entry name" value="Integrin beta"/>
    <property type="match status" value="1"/>
</dbReference>
<dbReference type="PRINTS" id="PR01186">
    <property type="entry name" value="INTEGRINB"/>
</dbReference>
<evidence type="ECO:0000256" key="11">
    <source>
        <dbReference type="ARBA" id="ARBA00023180"/>
    </source>
</evidence>
<protein>
    <recommendedName>
        <fullName evidence="12">Integrin beta</fullName>
    </recommendedName>
</protein>
<accession>A0AA47N0Z2</accession>